<protein>
    <submittedName>
        <fullName evidence="1">Uncharacterized protein</fullName>
    </submittedName>
</protein>
<dbReference type="AlphaFoldDB" id="A0A1G6IL93"/>
<reference evidence="1 2" key="1">
    <citation type="submission" date="2016-10" db="EMBL/GenBank/DDBJ databases">
        <authorList>
            <person name="de Groot N.N."/>
        </authorList>
    </citation>
    <scope>NUCLEOTIDE SEQUENCE [LARGE SCALE GENOMIC DNA]</scope>
    <source>
        <strain evidence="1 2">R5</strain>
    </source>
</reference>
<evidence type="ECO:0000313" key="1">
    <source>
        <dbReference type="EMBL" id="SDC06765.1"/>
    </source>
</evidence>
<name>A0A1G6IL93_9BRAD</name>
<accession>A0A1G6IL93</accession>
<proteinExistence type="predicted"/>
<gene>
    <name evidence="1" type="ORF">SAMN05216337_1001172</name>
</gene>
<sequence>MNMLDDVEFKIAKLELAEGDILVARLKGTASSVIAAEMRAQLERRLGLQGRVLVIDESVNLQTLSKAEAKKLQLTAA</sequence>
<organism evidence="1 2">
    <name type="scientific">Bradyrhizobium brasilense</name>
    <dbReference type="NCBI Taxonomy" id="1419277"/>
    <lineage>
        <taxon>Bacteria</taxon>
        <taxon>Pseudomonadati</taxon>
        <taxon>Pseudomonadota</taxon>
        <taxon>Alphaproteobacteria</taxon>
        <taxon>Hyphomicrobiales</taxon>
        <taxon>Nitrobacteraceae</taxon>
        <taxon>Bradyrhizobium</taxon>
    </lineage>
</organism>
<evidence type="ECO:0000313" key="2">
    <source>
        <dbReference type="Proteomes" id="UP000199245"/>
    </source>
</evidence>
<dbReference type="EMBL" id="FMZW01000001">
    <property type="protein sequence ID" value="SDC06765.1"/>
    <property type="molecule type" value="Genomic_DNA"/>
</dbReference>
<dbReference type="Proteomes" id="UP000199245">
    <property type="component" value="Unassembled WGS sequence"/>
</dbReference>